<dbReference type="EMBL" id="CP005960">
    <property type="protein sequence ID" value="AHZ70700.1"/>
    <property type="molecule type" value="Genomic_DNA"/>
</dbReference>
<evidence type="ECO:0000313" key="2">
    <source>
        <dbReference type="EMBL" id="AHZ70700.1"/>
    </source>
</evidence>
<evidence type="ECO:0000256" key="1">
    <source>
        <dbReference type="SAM" id="MobiDB-lite"/>
    </source>
</evidence>
<gene>
    <name evidence="2" type="ORF">OU5_3621</name>
</gene>
<dbReference type="KEGG" id="pman:OU5_3621"/>
<protein>
    <submittedName>
        <fullName evidence="2">Aldehyde dehydrogenase (Acceptor)</fullName>
    </submittedName>
</protein>
<dbReference type="AlphaFoldDB" id="A0A024EDQ7"/>
<name>A0A024EDQ7_9PSED</name>
<feature type="region of interest" description="Disordered" evidence="1">
    <location>
        <begin position="1"/>
        <end position="43"/>
    </location>
</feature>
<dbReference type="HOGENOM" id="CLU_3238386_0_0_6"/>
<reference evidence="2 3" key="1">
    <citation type="journal article" date="2012" name="J. Bacteriol.">
        <title>Genome sequence of cold-adapted Pseudomonas mandelii strain JR-1.</title>
        <authorList>
            <person name="Jang S.H."/>
            <person name="Kim J."/>
            <person name="Kim J."/>
            <person name="Hong S."/>
            <person name="Lee C."/>
        </authorList>
    </citation>
    <scope>NUCLEOTIDE SEQUENCE [LARGE SCALE GENOMIC DNA]</scope>
    <source>
        <strain evidence="2 3">JR-1</strain>
    </source>
</reference>
<feature type="compositionally biased region" description="Polar residues" evidence="1">
    <location>
        <begin position="1"/>
        <end position="13"/>
    </location>
</feature>
<sequence>MLNTSAPRSSRTLSGILPSQPDFSAQGNRHPKPATGEVSIYLT</sequence>
<organism evidence="2 3">
    <name type="scientific">Pseudomonas mandelii JR-1</name>
    <dbReference type="NCBI Taxonomy" id="1147786"/>
    <lineage>
        <taxon>Bacteria</taxon>
        <taxon>Pseudomonadati</taxon>
        <taxon>Pseudomonadota</taxon>
        <taxon>Gammaproteobacteria</taxon>
        <taxon>Pseudomonadales</taxon>
        <taxon>Pseudomonadaceae</taxon>
        <taxon>Pseudomonas</taxon>
    </lineage>
</organism>
<proteinExistence type="predicted"/>
<evidence type="ECO:0000313" key="3">
    <source>
        <dbReference type="Proteomes" id="UP000026913"/>
    </source>
</evidence>
<dbReference type="Proteomes" id="UP000026913">
    <property type="component" value="Chromosome"/>
</dbReference>
<accession>A0A024EDQ7</accession>